<gene>
    <name evidence="5" type="ORF">ABW16_14370</name>
</gene>
<evidence type="ECO:0000256" key="1">
    <source>
        <dbReference type="ARBA" id="ARBA00010652"/>
    </source>
</evidence>
<dbReference type="InterPro" id="IPR038332">
    <property type="entry name" value="PPE_sf"/>
</dbReference>
<feature type="domain" description="PPE" evidence="3">
    <location>
        <begin position="2"/>
        <end position="165"/>
    </location>
</feature>
<dbReference type="PANTHER" id="PTHR46766:SF1">
    <property type="entry name" value="GLUTAMINE-RICH PROTEIN 2"/>
    <property type="match status" value="1"/>
</dbReference>
<feature type="domain" description="PPE family C-terminal" evidence="4">
    <location>
        <begin position="270"/>
        <end position="346"/>
    </location>
</feature>
<dbReference type="Proteomes" id="UP000036464">
    <property type="component" value="Unassembled WGS sequence"/>
</dbReference>
<keyword evidence="6" id="KW-1185">Reference proteome</keyword>
<evidence type="ECO:0000259" key="3">
    <source>
        <dbReference type="Pfam" id="PF00823"/>
    </source>
</evidence>
<protein>
    <recommendedName>
        <fullName evidence="7">PPE family domain-containing protein</fullName>
    </recommendedName>
</protein>
<evidence type="ECO:0000313" key="6">
    <source>
        <dbReference type="Proteomes" id="UP000036464"/>
    </source>
</evidence>
<organism evidence="5 6">
    <name type="scientific">Mycolicibacter heraklionensis</name>
    <dbReference type="NCBI Taxonomy" id="512402"/>
    <lineage>
        <taxon>Bacteria</taxon>
        <taxon>Bacillati</taxon>
        <taxon>Actinomycetota</taxon>
        <taxon>Actinomycetes</taxon>
        <taxon>Mycobacteriales</taxon>
        <taxon>Mycobacteriaceae</taxon>
        <taxon>Mycolicibacter</taxon>
    </lineage>
</organism>
<dbReference type="Pfam" id="PF00823">
    <property type="entry name" value="PPE"/>
    <property type="match status" value="1"/>
</dbReference>
<dbReference type="RefSeq" id="WP_047319847.1">
    <property type="nucleotide sequence ID" value="NZ_LDPO01000011.1"/>
</dbReference>
<comment type="similarity">
    <text evidence="1">Belongs to the mycobacterial PPE family.</text>
</comment>
<dbReference type="Gene3D" id="1.20.1260.20">
    <property type="entry name" value="PPE superfamily"/>
    <property type="match status" value="1"/>
</dbReference>
<dbReference type="Pfam" id="PF12484">
    <property type="entry name" value="PPE-SVP"/>
    <property type="match status" value="1"/>
</dbReference>
<feature type="region of interest" description="Disordered" evidence="2">
    <location>
        <begin position="342"/>
        <end position="375"/>
    </location>
</feature>
<name>A0ABR5FE23_9MYCO</name>
<sequence length="420" mass="42031">MNFAALPPEVNSALMYAGAGSGPIRAAATAWKTMAAELETAANNFRTVIAGLTDQTWQGPSAAAMTAAATPYAAWMSTTATKAGHAGTQAAAAATAYETAYAMTVPPAVIAANRTQLATLIATNFLGTNTPAIAATEAHYSEMWAQDATAMYDYATNAAAATQLPTFTAPADDTSGGSYDGAGEEGLLLNILVALLEVDSIAPFEGGGAGLEFGGLAIETASLAPFAGLGFTGDFGGAAGLGLLGETVPIAASMPSAGLVSAGQPAAVRAGVAKAIPVGAMSVPRTWAAAAPTALREITLLSAQSSTAPAVAAAAAAARTEIPFAEMALAGAAGRALTRSAGTVGAEHRSRSAITSVTAPKQADPEPSEDPEETVTGVEVLAELRGLAELREAGVLTDEEFHRQRERVIDTFVDATGCGG</sequence>
<reference evidence="5 6" key="1">
    <citation type="submission" date="2015-05" db="EMBL/GenBank/DDBJ databases">
        <title>Genome sequence of Mycobacterium heraklionense Davo strain.</title>
        <authorList>
            <person name="Greninger A.L."/>
            <person name="Cunningham G."/>
            <person name="Miller S."/>
        </authorList>
    </citation>
    <scope>NUCLEOTIDE SEQUENCE [LARGE SCALE GENOMIC DNA]</scope>
    <source>
        <strain evidence="5 6">Davo</strain>
    </source>
</reference>
<evidence type="ECO:0000313" key="5">
    <source>
        <dbReference type="EMBL" id="KLO28109.1"/>
    </source>
</evidence>
<dbReference type="InterPro" id="IPR022171">
    <property type="entry name" value="PPE_C"/>
</dbReference>
<evidence type="ECO:0000259" key="4">
    <source>
        <dbReference type="Pfam" id="PF12484"/>
    </source>
</evidence>
<accession>A0ABR5FE23</accession>
<proteinExistence type="inferred from homology"/>
<evidence type="ECO:0000256" key="2">
    <source>
        <dbReference type="SAM" id="MobiDB-lite"/>
    </source>
</evidence>
<dbReference type="EMBL" id="LDPO01000011">
    <property type="protein sequence ID" value="KLO28109.1"/>
    <property type="molecule type" value="Genomic_DNA"/>
</dbReference>
<comment type="caution">
    <text evidence="5">The sequence shown here is derived from an EMBL/GenBank/DDBJ whole genome shotgun (WGS) entry which is preliminary data.</text>
</comment>
<dbReference type="InterPro" id="IPR000030">
    <property type="entry name" value="PPE_dom"/>
</dbReference>
<dbReference type="SUPFAM" id="SSF140459">
    <property type="entry name" value="PE/PPE dimer-like"/>
    <property type="match status" value="1"/>
</dbReference>
<evidence type="ECO:0008006" key="7">
    <source>
        <dbReference type="Google" id="ProtNLM"/>
    </source>
</evidence>
<dbReference type="PANTHER" id="PTHR46766">
    <property type="entry name" value="GLUTAMINE-RICH PROTEIN 2"/>
    <property type="match status" value="1"/>
</dbReference>